<keyword evidence="2" id="KW-1003">Cell membrane</keyword>
<reference evidence="7 8" key="1">
    <citation type="submission" date="2015-05" db="EMBL/GenBank/DDBJ databases">
        <title>Whole genome sequence and identification of bacterial endophytes from Costus igneus.</title>
        <authorList>
            <person name="Lee Y.P."/>
            <person name="Gan H.M."/>
            <person name="Eng W."/>
            <person name="Wheatley M.S."/>
            <person name="Caraballo A."/>
            <person name="Polter S."/>
            <person name="Savka M.A."/>
            <person name="Hudson A.O."/>
        </authorList>
    </citation>
    <scope>NUCLEOTIDE SEQUENCE [LARGE SCALE GENOMIC DNA]</scope>
    <source>
        <strain evidence="7 8">RIT379</strain>
    </source>
</reference>
<evidence type="ECO:0000313" key="7">
    <source>
        <dbReference type="EMBL" id="KLV26985.1"/>
    </source>
</evidence>
<feature type="transmembrane region" description="Helical" evidence="6">
    <location>
        <begin position="146"/>
        <end position="166"/>
    </location>
</feature>
<dbReference type="AlphaFoldDB" id="A0A0J1LDJ3"/>
<feature type="transmembrane region" description="Helical" evidence="6">
    <location>
        <begin position="38"/>
        <end position="57"/>
    </location>
</feature>
<dbReference type="OrthoDB" id="178667at2"/>
<dbReference type="Pfam" id="PF13520">
    <property type="entry name" value="AA_permease_2"/>
    <property type="match status" value="1"/>
</dbReference>
<comment type="subcellular location">
    <subcellularLocation>
        <location evidence="1">Cell membrane</location>
        <topology evidence="1">Multi-pass membrane protein</topology>
    </subcellularLocation>
</comment>
<feature type="transmembrane region" description="Helical" evidence="6">
    <location>
        <begin position="12"/>
        <end position="32"/>
    </location>
</feature>
<feature type="transmembrane region" description="Helical" evidence="6">
    <location>
        <begin position="341"/>
        <end position="361"/>
    </location>
</feature>
<organism evidence="7 8">
    <name type="scientific">Niallia circulans</name>
    <name type="common">Bacillus circulans</name>
    <dbReference type="NCBI Taxonomy" id="1397"/>
    <lineage>
        <taxon>Bacteria</taxon>
        <taxon>Bacillati</taxon>
        <taxon>Bacillota</taxon>
        <taxon>Bacilli</taxon>
        <taxon>Bacillales</taxon>
        <taxon>Bacillaceae</taxon>
        <taxon>Niallia</taxon>
    </lineage>
</organism>
<dbReference type="EMBL" id="LDPH01000006">
    <property type="protein sequence ID" value="KLV26985.1"/>
    <property type="molecule type" value="Genomic_DNA"/>
</dbReference>
<dbReference type="GO" id="GO:0005886">
    <property type="term" value="C:plasma membrane"/>
    <property type="evidence" value="ECO:0007669"/>
    <property type="project" value="UniProtKB-SubCell"/>
</dbReference>
<name>A0A0J1LDJ3_NIACI</name>
<dbReference type="PANTHER" id="PTHR42770:SF13">
    <property type="entry name" value="L-METHIONINE_BRANCHED-CHAIN AMINO ACID EXPORTER YJEH"/>
    <property type="match status" value="1"/>
</dbReference>
<feature type="transmembrane region" description="Helical" evidence="6">
    <location>
        <begin position="88"/>
        <end position="110"/>
    </location>
</feature>
<evidence type="ECO:0008006" key="9">
    <source>
        <dbReference type="Google" id="ProtNLM"/>
    </source>
</evidence>
<evidence type="ECO:0000256" key="6">
    <source>
        <dbReference type="SAM" id="Phobius"/>
    </source>
</evidence>
<evidence type="ECO:0000256" key="1">
    <source>
        <dbReference type="ARBA" id="ARBA00004651"/>
    </source>
</evidence>
<dbReference type="GO" id="GO:0022857">
    <property type="term" value="F:transmembrane transporter activity"/>
    <property type="evidence" value="ECO:0007669"/>
    <property type="project" value="InterPro"/>
</dbReference>
<keyword evidence="4 6" id="KW-1133">Transmembrane helix</keyword>
<dbReference type="InterPro" id="IPR050367">
    <property type="entry name" value="APC_superfamily"/>
</dbReference>
<comment type="caution">
    <text evidence="7">The sequence shown here is derived from an EMBL/GenBank/DDBJ whole genome shotgun (WGS) entry which is preliminary data.</text>
</comment>
<keyword evidence="8" id="KW-1185">Reference proteome</keyword>
<feature type="transmembrane region" description="Helical" evidence="6">
    <location>
        <begin position="309"/>
        <end position="329"/>
    </location>
</feature>
<dbReference type="Gene3D" id="1.20.1740.10">
    <property type="entry name" value="Amino acid/polyamine transporter I"/>
    <property type="match status" value="1"/>
</dbReference>
<dbReference type="RefSeq" id="WP_047941518.1">
    <property type="nucleotide sequence ID" value="NZ_LDPH01000006.1"/>
</dbReference>
<dbReference type="Proteomes" id="UP000036045">
    <property type="component" value="Unassembled WGS sequence"/>
</dbReference>
<evidence type="ECO:0000256" key="5">
    <source>
        <dbReference type="ARBA" id="ARBA00023136"/>
    </source>
</evidence>
<feature type="transmembrane region" description="Helical" evidence="6">
    <location>
        <begin position="260"/>
        <end position="288"/>
    </location>
</feature>
<evidence type="ECO:0000256" key="3">
    <source>
        <dbReference type="ARBA" id="ARBA00022692"/>
    </source>
</evidence>
<evidence type="ECO:0000256" key="4">
    <source>
        <dbReference type="ARBA" id="ARBA00022989"/>
    </source>
</evidence>
<feature type="transmembrane region" description="Helical" evidence="6">
    <location>
        <begin position="218"/>
        <end position="240"/>
    </location>
</feature>
<evidence type="ECO:0000256" key="2">
    <source>
        <dbReference type="ARBA" id="ARBA00022475"/>
    </source>
</evidence>
<dbReference type="PIRSF" id="PIRSF006060">
    <property type="entry name" value="AA_transporter"/>
    <property type="match status" value="1"/>
</dbReference>
<accession>A0A0J1LDJ3</accession>
<evidence type="ECO:0000313" key="8">
    <source>
        <dbReference type="Proteomes" id="UP000036045"/>
    </source>
</evidence>
<protein>
    <recommendedName>
        <fullName evidence="9">Amino acid permease</fullName>
    </recommendedName>
</protein>
<feature type="transmembrane region" description="Helical" evidence="6">
    <location>
        <begin position="373"/>
        <end position="399"/>
    </location>
</feature>
<dbReference type="PATRIC" id="fig|1397.4.peg.4853"/>
<proteinExistence type="predicted"/>
<feature type="transmembrane region" description="Helical" evidence="6">
    <location>
        <begin position="122"/>
        <end position="139"/>
    </location>
</feature>
<keyword evidence="5 6" id="KW-0472">Membrane</keyword>
<feature type="transmembrane region" description="Helical" evidence="6">
    <location>
        <begin position="178"/>
        <end position="197"/>
    </location>
</feature>
<dbReference type="InterPro" id="IPR002293">
    <property type="entry name" value="AA/rel_permease1"/>
</dbReference>
<gene>
    <name evidence="7" type="ORF">ABW02_08410</name>
</gene>
<dbReference type="PANTHER" id="PTHR42770">
    <property type="entry name" value="AMINO ACID TRANSPORTER-RELATED"/>
    <property type="match status" value="1"/>
</dbReference>
<sequence>MNQRKIGSLTLSGLIIGPLLGSGIILLPTIIYENIGNYAIFAWFIMSIIGICFAYVCGELMIQFPGEEGLGTAMEKAFGAKIKNLSSVFLMIAALMGPVAVMMTAAEYIQTWLFSSNIKVEWIAFVLLIINGLILLFRLNFLGKLSFIISTFAVLILVSGSVFSLINHPSDTWDFPVFHYSSFGYSLLLLFWTIVGWEIVGNYSSEVKNPKTTIRRAIFFSAAVILVVNLVLSAAVQWTTYTGTFTIRLTGIMYPLFGQLSIGLLAIVATGLCITTHLMVVGGVARLIASLSKPISSLHFLTKKFSNGAPYKAIGLLVFIHLLFAFLVLLKLVSVEQLVSLANAFFIANALIGLCAAIKLLKKTLLKGMAIMLSILFAILLLRSSIIALVIILILTGLFSGWHKRELTRKKRVMYDKKVTKM</sequence>
<keyword evidence="3 6" id="KW-0812">Transmembrane</keyword>